<evidence type="ECO:0000259" key="7">
    <source>
        <dbReference type="PROSITE" id="PS50863"/>
    </source>
</evidence>
<keyword evidence="9" id="KW-1185">Reference proteome</keyword>
<keyword evidence="3" id="KW-0238">DNA-binding</keyword>
<sequence length="496" mass="58062">MIRSSFLAGISESNSFGTLRLPNPFVEEFGGNLPQEINFICKEGFRWEGNYDNISRKVFGLERFMKSHHVKQMYTLLLDYHGDGKFDIKIYNSCGMEVDYSECGWHKCDNTPDNIKESEFILEIDTLEDEKAKMRFFFSGYGMKLPYYDQSIQECDIHPVIKKMKVMIEICGDDCYLVDGWNKFVEDSGLEKDDIIIFNVLFTMFDNLVYVCLYKREDIQMHRMSPGKEGQTVSFFHVLNPYTWLYEEIVPPMIVRKFYDRLLSSVNTLSCGDLIFPVSYKSDIQSLGNIKKVFEQYDLWRNDTFFFTITEHHQARMRIYRRDGMEVDYRSQSPRPEIIRGHWFMKEIWKEEYSDVRNEDYMELKSEKKEVTYIEISDMSDNFDEDGSETPDGDSENNGIEIIELSDGSDDDGIVHIGDNILGEFTSTLSKSHVGGHCHGVYISRSLDAIVENWPSGKMIFFRRGEQIWNIGINITNGRKRFSAGWDKFVRDNELK</sequence>
<dbReference type="PANTHER" id="PTHR31920:SF37">
    <property type="entry name" value="B3 DOMAIN-CONTAINING TRANSCRIPTION FACTOR VRN1"/>
    <property type="match status" value="1"/>
</dbReference>
<comment type="caution">
    <text evidence="8">The sequence shown here is derived from an EMBL/GenBank/DDBJ whole genome shotgun (WGS) entry which is preliminary data.</text>
</comment>
<evidence type="ECO:0000313" key="9">
    <source>
        <dbReference type="Proteomes" id="UP001237642"/>
    </source>
</evidence>
<dbReference type="SUPFAM" id="SSF101936">
    <property type="entry name" value="DNA-binding pseudobarrel domain"/>
    <property type="match status" value="3"/>
</dbReference>
<evidence type="ECO:0000313" key="8">
    <source>
        <dbReference type="EMBL" id="KAK1396427.1"/>
    </source>
</evidence>
<dbReference type="EMBL" id="JAUIZM010000002">
    <property type="protein sequence ID" value="KAK1396427.1"/>
    <property type="molecule type" value="Genomic_DNA"/>
</dbReference>
<feature type="domain" description="TF-B3" evidence="7">
    <location>
        <begin position="469"/>
        <end position="496"/>
    </location>
</feature>
<keyword evidence="2" id="KW-0805">Transcription regulation</keyword>
<protein>
    <recommendedName>
        <fullName evidence="7">TF-B3 domain-containing protein</fullName>
    </recommendedName>
</protein>
<evidence type="ECO:0000256" key="6">
    <source>
        <dbReference type="SAM" id="MobiDB-lite"/>
    </source>
</evidence>
<gene>
    <name evidence="8" type="ORF">POM88_006290</name>
</gene>
<dbReference type="AlphaFoldDB" id="A0AAD8J2D5"/>
<feature type="compositionally biased region" description="Acidic residues" evidence="6">
    <location>
        <begin position="381"/>
        <end position="395"/>
    </location>
</feature>
<reference evidence="8" key="1">
    <citation type="submission" date="2023-02" db="EMBL/GenBank/DDBJ databases">
        <title>Genome of toxic invasive species Heracleum sosnowskyi carries increased number of genes despite the absence of recent whole-genome duplications.</title>
        <authorList>
            <person name="Schelkunov M."/>
            <person name="Shtratnikova V."/>
            <person name="Makarenko M."/>
            <person name="Klepikova A."/>
            <person name="Omelchenko D."/>
            <person name="Novikova G."/>
            <person name="Obukhova E."/>
            <person name="Bogdanov V."/>
            <person name="Penin A."/>
            <person name="Logacheva M."/>
        </authorList>
    </citation>
    <scope>NUCLEOTIDE SEQUENCE</scope>
    <source>
        <strain evidence="8">Hsosn_3</strain>
        <tissue evidence="8">Leaf</tissue>
    </source>
</reference>
<dbReference type="InterPro" id="IPR050655">
    <property type="entry name" value="Plant_B3_domain"/>
</dbReference>
<organism evidence="8 9">
    <name type="scientific">Heracleum sosnowskyi</name>
    <dbReference type="NCBI Taxonomy" id="360622"/>
    <lineage>
        <taxon>Eukaryota</taxon>
        <taxon>Viridiplantae</taxon>
        <taxon>Streptophyta</taxon>
        <taxon>Embryophyta</taxon>
        <taxon>Tracheophyta</taxon>
        <taxon>Spermatophyta</taxon>
        <taxon>Magnoliopsida</taxon>
        <taxon>eudicotyledons</taxon>
        <taxon>Gunneridae</taxon>
        <taxon>Pentapetalae</taxon>
        <taxon>asterids</taxon>
        <taxon>campanulids</taxon>
        <taxon>Apiales</taxon>
        <taxon>Apiaceae</taxon>
        <taxon>Apioideae</taxon>
        <taxon>apioid superclade</taxon>
        <taxon>Tordylieae</taxon>
        <taxon>Tordyliinae</taxon>
        <taxon>Heracleum</taxon>
    </lineage>
</organism>
<evidence type="ECO:0000256" key="3">
    <source>
        <dbReference type="ARBA" id="ARBA00023125"/>
    </source>
</evidence>
<reference evidence="8" key="2">
    <citation type="submission" date="2023-05" db="EMBL/GenBank/DDBJ databases">
        <authorList>
            <person name="Schelkunov M.I."/>
        </authorList>
    </citation>
    <scope>NUCLEOTIDE SEQUENCE</scope>
    <source>
        <strain evidence="8">Hsosn_3</strain>
        <tissue evidence="8">Leaf</tissue>
    </source>
</reference>
<accession>A0AAD8J2D5</accession>
<name>A0AAD8J2D5_9APIA</name>
<evidence type="ECO:0000256" key="1">
    <source>
        <dbReference type="ARBA" id="ARBA00004123"/>
    </source>
</evidence>
<keyword evidence="4" id="KW-0804">Transcription</keyword>
<comment type="subcellular location">
    <subcellularLocation>
        <location evidence="1">Nucleus</location>
    </subcellularLocation>
</comment>
<dbReference type="Gene3D" id="2.40.330.10">
    <property type="entry name" value="DNA-binding pseudobarrel domain"/>
    <property type="match status" value="3"/>
</dbReference>
<dbReference type="PANTHER" id="PTHR31920">
    <property type="entry name" value="B3 DOMAIN-CONTAINING"/>
    <property type="match status" value="1"/>
</dbReference>
<dbReference type="GO" id="GO:0003677">
    <property type="term" value="F:DNA binding"/>
    <property type="evidence" value="ECO:0007669"/>
    <property type="project" value="UniProtKB-KW"/>
</dbReference>
<proteinExistence type="predicted"/>
<dbReference type="Proteomes" id="UP001237642">
    <property type="component" value="Unassembled WGS sequence"/>
</dbReference>
<evidence type="ECO:0000256" key="4">
    <source>
        <dbReference type="ARBA" id="ARBA00023163"/>
    </source>
</evidence>
<feature type="region of interest" description="Disordered" evidence="6">
    <location>
        <begin position="380"/>
        <end position="399"/>
    </location>
</feature>
<keyword evidence="5" id="KW-0539">Nucleus</keyword>
<evidence type="ECO:0000256" key="2">
    <source>
        <dbReference type="ARBA" id="ARBA00023015"/>
    </source>
</evidence>
<dbReference type="PROSITE" id="PS50863">
    <property type="entry name" value="B3"/>
    <property type="match status" value="1"/>
</dbReference>
<dbReference type="GO" id="GO:0005634">
    <property type="term" value="C:nucleus"/>
    <property type="evidence" value="ECO:0007669"/>
    <property type="project" value="UniProtKB-SubCell"/>
</dbReference>
<dbReference type="InterPro" id="IPR003340">
    <property type="entry name" value="B3_DNA-bd"/>
</dbReference>
<dbReference type="InterPro" id="IPR015300">
    <property type="entry name" value="DNA-bd_pseudobarrel_sf"/>
</dbReference>
<evidence type="ECO:0000256" key="5">
    <source>
        <dbReference type="ARBA" id="ARBA00023242"/>
    </source>
</evidence>